<dbReference type="InterPro" id="IPR014017">
    <property type="entry name" value="DNA_helicase_UvrD-like_C"/>
</dbReference>
<accession>A0A0G3B4Y9</accession>
<dbReference type="PROSITE" id="PS51217">
    <property type="entry name" value="UVRD_HELICASE_CTER"/>
    <property type="match status" value="1"/>
</dbReference>
<evidence type="ECO:0000256" key="7">
    <source>
        <dbReference type="ARBA" id="ARBA00023235"/>
    </source>
</evidence>
<dbReference type="GO" id="GO:0005524">
    <property type="term" value="F:ATP binding"/>
    <property type="evidence" value="ECO:0007669"/>
    <property type="project" value="UniProtKB-UniRule"/>
</dbReference>
<dbReference type="CDD" id="cd17932">
    <property type="entry name" value="DEXQc_UvrD"/>
    <property type="match status" value="1"/>
</dbReference>
<dbReference type="PROSITE" id="PS51198">
    <property type="entry name" value="UVRD_HELICASE_ATP_BIND"/>
    <property type="match status" value="1"/>
</dbReference>
<evidence type="ECO:0000259" key="14">
    <source>
        <dbReference type="PROSITE" id="PS51217"/>
    </source>
</evidence>
<dbReference type="GO" id="GO:0000725">
    <property type="term" value="P:recombinational repair"/>
    <property type="evidence" value="ECO:0007669"/>
    <property type="project" value="TreeGrafter"/>
</dbReference>
<dbReference type="GO" id="GO:0043138">
    <property type="term" value="F:3'-5' DNA helicase activity"/>
    <property type="evidence" value="ECO:0007669"/>
    <property type="project" value="UniProtKB-EC"/>
</dbReference>
<dbReference type="GO" id="GO:0003677">
    <property type="term" value="F:DNA binding"/>
    <property type="evidence" value="ECO:0007669"/>
    <property type="project" value="UniProtKB-KW"/>
</dbReference>
<sequence length="618" mass="70348">MSLVKKNPSNLNRIIKGTKYSEAFMGKPTDEQRVIIENANANNMVIAAPGSGKSFTMIEAVISILRQFPYAKVGMVTFTRAATNSLAEKLKRRLSKKDQDRVLVNTFHGFIRMQLDMVNWKGKMLISSAQRSVIHRALKESGAPFRYPDAEFAIDAIGREMDTDIISVRHTRQQIHLFNTYQAICQKDHVADLNALSRFVVGQMYSGKMQPLNLTHLVVDEVQDTDSIQYAWISLHTRAGVNTSIVGDDDQAIYSFRASGGVKIFQQFEKQFRPNIFYLNTCFRCEPEILKVAGALIEKNVYRYAKDLRSAKGGGGKVHFRSYVDMDEQIQGILNLINQDPIGWAILSRGNAHLDQLESLIEQPVLRYGGKSFWDEKETSDVLHLMAFFRHSNDVRLMKRVLALFGENEEVLDQTALSMKGRKVTFGELNIPNESSLETRTLHSNFTRFTQETREKVEIEKRFANLIKWMELSSIKMRTQKGSPSLSRIALDTCKQWAEKTGWQNMINRAAAMCLGPKKKDEEYTPDKVVLSTLHGSKGLEWKNVIIMSCNADQIPSKRSVGQEAIEEERRLLFVGFTRAEQQLHVMWYGDPSFFLSECAEDKLKEAAKSRTESPLTE</sequence>
<proteinExistence type="inferred from homology"/>
<protein>
    <recommendedName>
        <fullName evidence="9">DNA 3'-5' helicase</fullName>
        <ecNumber evidence="9">5.6.2.4</ecNumber>
    </recommendedName>
    <alternativeName>
        <fullName evidence="10">DNA 3'-5' helicase II</fullName>
    </alternativeName>
</protein>
<dbReference type="Pfam" id="PF13361">
    <property type="entry name" value="UvrD_C"/>
    <property type="match status" value="1"/>
</dbReference>
<dbReference type="EC" id="5.6.2.4" evidence="9"/>
<dbReference type="Gene3D" id="1.10.10.160">
    <property type="match status" value="1"/>
</dbReference>
<reference evidence="15" key="1">
    <citation type="submission" date="2015-03" db="EMBL/GenBank/DDBJ databases">
        <title>Complete genome sequences of four Salmonella Typhimurium IncHI1 plasmids and their characteristics.</title>
        <authorList>
            <person name="Kubasova T."/>
            <person name="Matiasovicova J."/>
            <person name="Cejkova D."/>
            <person name="Sekelova Z."/>
            <person name="Polansky O."/>
            <person name="Medvecky M."/>
            <person name="Rychlik I."/>
            <person name="Juricova H."/>
        </authorList>
    </citation>
    <scope>NUCLEOTIDE SEQUENCE</scope>
    <source>
        <strain evidence="16">109/9</strain>
        <strain evidence="17">B71</strain>
        <strain evidence="15">F8475</strain>
        <plasmid evidence="16">p109/9</plasmid>
        <plasmid evidence="17">pB71</plasmid>
        <plasmid evidence="15">pF8475</plasmid>
    </source>
</reference>
<comment type="catalytic activity">
    <reaction evidence="11">
        <text>ATP + H2O = ADP + phosphate + H(+)</text>
        <dbReference type="Rhea" id="RHEA:13065"/>
        <dbReference type="ChEBI" id="CHEBI:15377"/>
        <dbReference type="ChEBI" id="CHEBI:15378"/>
        <dbReference type="ChEBI" id="CHEBI:30616"/>
        <dbReference type="ChEBI" id="CHEBI:43474"/>
        <dbReference type="ChEBI" id="CHEBI:456216"/>
        <dbReference type="EC" id="5.6.2.4"/>
    </reaction>
</comment>
<evidence type="ECO:0000313" key="16">
    <source>
        <dbReference type="EMBL" id="AKJ20111.1"/>
    </source>
</evidence>
<keyword evidence="3 12" id="KW-0378">Hydrolase</keyword>
<dbReference type="InterPro" id="IPR000212">
    <property type="entry name" value="DNA_helicase_UvrD/REP"/>
</dbReference>
<comment type="similarity">
    <text evidence="1">Belongs to the helicase family. UvrD subfamily.</text>
</comment>
<name>A0A0G3B4Y9_SALTM</name>
<dbReference type="PANTHER" id="PTHR11070">
    <property type="entry name" value="UVRD / RECB / PCRA DNA HELICASE FAMILY MEMBER"/>
    <property type="match status" value="1"/>
</dbReference>
<keyword evidence="2 12" id="KW-0547">Nucleotide-binding</keyword>
<dbReference type="SUPFAM" id="SSF52540">
    <property type="entry name" value="P-loop containing nucleoside triphosphate hydrolases"/>
    <property type="match status" value="1"/>
</dbReference>
<feature type="domain" description="UvrD-like helicase C-terminal" evidence="14">
    <location>
        <begin position="287"/>
        <end position="539"/>
    </location>
</feature>
<keyword evidence="6" id="KW-0238">DNA-binding</keyword>
<evidence type="ECO:0000313" key="15">
    <source>
        <dbReference type="EMBL" id="AKJ19912.1"/>
    </source>
</evidence>
<dbReference type="EMBL" id="KP899804">
    <property type="protein sequence ID" value="AKJ19912.1"/>
    <property type="molecule type" value="Genomic_DNA"/>
</dbReference>
<feature type="domain" description="UvrD-like helicase ATP-binding" evidence="13">
    <location>
        <begin position="26"/>
        <end position="286"/>
    </location>
</feature>
<dbReference type="Gene3D" id="3.40.50.300">
    <property type="entry name" value="P-loop containing nucleotide triphosphate hydrolases"/>
    <property type="match status" value="2"/>
</dbReference>
<dbReference type="GO" id="GO:0016787">
    <property type="term" value="F:hydrolase activity"/>
    <property type="evidence" value="ECO:0007669"/>
    <property type="project" value="UniProtKB-UniRule"/>
</dbReference>
<dbReference type="Gene3D" id="1.10.486.10">
    <property type="entry name" value="PCRA, domain 4"/>
    <property type="match status" value="1"/>
</dbReference>
<dbReference type="InterPro" id="IPR027417">
    <property type="entry name" value="P-loop_NTPase"/>
</dbReference>
<evidence type="ECO:0000256" key="1">
    <source>
        <dbReference type="ARBA" id="ARBA00009922"/>
    </source>
</evidence>
<dbReference type="InterPro" id="IPR014016">
    <property type="entry name" value="UvrD-like_ATP-bd"/>
</dbReference>
<evidence type="ECO:0000256" key="12">
    <source>
        <dbReference type="PROSITE-ProRule" id="PRU00560"/>
    </source>
</evidence>
<dbReference type="EMBL" id="KP899806">
    <property type="protein sequence ID" value="AKJ20290.1"/>
    <property type="molecule type" value="Genomic_DNA"/>
</dbReference>
<keyword evidence="15" id="KW-0614">Plasmid</keyword>
<evidence type="ECO:0000256" key="5">
    <source>
        <dbReference type="ARBA" id="ARBA00022840"/>
    </source>
</evidence>
<geneLocation type="plasmid" evidence="16">
    <name>p109/9</name>
</geneLocation>
<evidence type="ECO:0000256" key="9">
    <source>
        <dbReference type="ARBA" id="ARBA00034808"/>
    </source>
</evidence>
<evidence type="ECO:0000256" key="8">
    <source>
        <dbReference type="ARBA" id="ARBA00034617"/>
    </source>
</evidence>
<dbReference type="AlphaFoldDB" id="A0A0G3B4Y9"/>
<dbReference type="PANTHER" id="PTHR11070:SF2">
    <property type="entry name" value="ATP-DEPENDENT DNA HELICASE SRS2"/>
    <property type="match status" value="1"/>
</dbReference>
<keyword evidence="5 12" id="KW-0067">ATP-binding</keyword>
<keyword evidence="7" id="KW-0413">Isomerase</keyword>
<gene>
    <name evidence="15" type="primary">trhI</name>
</gene>
<geneLocation type="plasmid" evidence="15">
    <name>pF8475</name>
</geneLocation>
<dbReference type="EMBL" id="KP899805">
    <property type="protein sequence ID" value="AKJ20111.1"/>
    <property type="molecule type" value="Genomic_DNA"/>
</dbReference>
<evidence type="ECO:0000256" key="11">
    <source>
        <dbReference type="ARBA" id="ARBA00048988"/>
    </source>
</evidence>
<evidence type="ECO:0000313" key="17">
    <source>
        <dbReference type="EMBL" id="AKJ20290.1"/>
    </source>
</evidence>
<dbReference type="Pfam" id="PF00580">
    <property type="entry name" value="UvrD-helicase"/>
    <property type="match status" value="1"/>
</dbReference>
<dbReference type="InterPro" id="IPR013986">
    <property type="entry name" value="DExx_box_DNA_helicase_dom_sf"/>
</dbReference>
<geneLocation type="plasmid" evidence="17">
    <name>pB71</name>
</geneLocation>
<evidence type="ECO:0000256" key="4">
    <source>
        <dbReference type="ARBA" id="ARBA00022806"/>
    </source>
</evidence>
<comment type="catalytic activity">
    <reaction evidence="8">
        <text>Couples ATP hydrolysis with the unwinding of duplex DNA by translocating in the 3'-5' direction.</text>
        <dbReference type="EC" id="5.6.2.4"/>
    </reaction>
</comment>
<evidence type="ECO:0000256" key="2">
    <source>
        <dbReference type="ARBA" id="ARBA00022741"/>
    </source>
</evidence>
<evidence type="ECO:0000259" key="13">
    <source>
        <dbReference type="PROSITE" id="PS51198"/>
    </source>
</evidence>
<keyword evidence="4 12" id="KW-0347">Helicase</keyword>
<feature type="binding site" evidence="12">
    <location>
        <begin position="47"/>
        <end position="54"/>
    </location>
    <ligand>
        <name>ATP</name>
        <dbReference type="ChEBI" id="CHEBI:30616"/>
    </ligand>
</feature>
<evidence type="ECO:0000256" key="10">
    <source>
        <dbReference type="ARBA" id="ARBA00034923"/>
    </source>
</evidence>
<organism evidence="15">
    <name type="scientific">Salmonella typhimurium</name>
    <dbReference type="NCBI Taxonomy" id="90371"/>
    <lineage>
        <taxon>Bacteria</taxon>
        <taxon>Pseudomonadati</taxon>
        <taxon>Pseudomonadota</taxon>
        <taxon>Gammaproteobacteria</taxon>
        <taxon>Enterobacterales</taxon>
        <taxon>Enterobacteriaceae</taxon>
        <taxon>Salmonella</taxon>
    </lineage>
</organism>
<evidence type="ECO:0000256" key="6">
    <source>
        <dbReference type="ARBA" id="ARBA00023125"/>
    </source>
</evidence>
<evidence type="ECO:0000256" key="3">
    <source>
        <dbReference type="ARBA" id="ARBA00022801"/>
    </source>
</evidence>